<dbReference type="GO" id="GO:0007018">
    <property type="term" value="P:microtubule-based movement"/>
    <property type="evidence" value="ECO:0007669"/>
    <property type="project" value="InterPro"/>
</dbReference>
<evidence type="ECO:0000259" key="3">
    <source>
        <dbReference type="PROSITE" id="PS50067"/>
    </source>
</evidence>
<comment type="caution">
    <text evidence="2">Lacks conserved residue(s) required for the propagation of feature annotation.</text>
</comment>
<protein>
    <recommendedName>
        <fullName evidence="3">Kinesin motor domain-containing protein</fullName>
    </recommendedName>
</protein>
<dbReference type="InterPro" id="IPR036961">
    <property type="entry name" value="Kinesin_motor_dom_sf"/>
</dbReference>
<keyword evidence="5" id="KW-1185">Reference proteome</keyword>
<reference evidence="4 5" key="1">
    <citation type="submission" date="2024-01" db="EMBL/GenBank/DDBJ databases">
        <title>The complete chloroplast genome sequence of Lithospermum erythrorhizon: insights into the phylogenetic relationship among Boraginaceae species and the maternal lineages of purple gromwells.</title>
        <authorList>
            <person name="Okada T."/>
            <person name="Watanabe K."/>
        </authorList>
    </citation>
    <scope>NUCLEOTIDE SEQUENCE [LARGE SCALE GENOMIC DNA]</scope>
</reference>
<name>A0AAV3RSI5_LITER</name>
<dbReference type="InterPro" id="IPR027417">
    <property type="entry name" value="P-loop_NTPase"/>
</dbReference>
<dbReference type="Proteomes" id="UP001454036">
    <property type="component" value="Unassembled WGS sequence"/>
</dbReference>
<dbReference type="PANTHER" id="PTHR47972">
    <property type="entry name" value="KINESIN-LIKE PROTEIN KLP-3"/>
    <property type="match status" value="1"/>
</dbReference>
<dbReference type="GO" id="GO:0015630">
    <property type="term" value="C:microtubule cytoskeleton"/>
    <property type="evidence" value="ECO:0007669"/>
    <property type="project" value="TreeGrafter"/>
</dbReference>
<feature type="domain" description="Kinesin motor" evidence="3">
    <location>
        <begin position="31"/>
        <end position="111"/>
    </location>
</feature>
<dbReference type="GO" id="GO:0008017">
    <property type="term" value="F:microtubule binding"/>
    <property type="evidence" value="ECO:0007669"/>
    <property type="project" value="InterPro"/>
</dbReference>
<dbReference type="EMBL" id="BAABME010011813">
    <property type="protein sequence ID" value="GAA0184327.1"/>
    <property type="molecule type" value="Genomic_DNA"/>
</dbReference>
<dbReference type="Gene3D" id="3.40.850.10">
    <property type="entry name" value="Kinesin motor domain"/>
    <property type="match status" value="1"/>
</dbReference>
<dbReference type="Pfam" id="PF16796">
    <property type="entry name" value="Microtub_bd"/>
    <property type="match status" value="1"/>
</dbReference>
<evidence type="ECO:0000313" key="4">
    <source>
        <dbReference type="EMBL" id="GAA0184327.1"/>
    </source>
</evidence>
<comment type="similarity">
    <text evidence="2">Belongs to the TRAFAC class myosin-kinesin ATPase superfamily. Kinesin family.</text>
</comment>
<dbReference type="PROSITE" id="PS50067">
    <property type="entry name" value="KINESIN_MOTOR_2"/>
    <property type="match status" value="1"/>
</dbReference>
<keyword evidence="1" id="KW-0505">Motor protein</keyword>
<sequence>MTYEEEVSNLTRHLSGLTDAASGYNKVLEENRKLYNLVQDLKDSVKSVDHLDDGSITVITPSKNGKDGRKSFNFNKVFGLSAAQEEVFEDIQPLVRSGLDGYNVSYLLMVK</sequence>
<dbReference type="PANTHER" id="PTHR47972:SF39">
    <property type="entry name" value="KINESIN-LIKE PROTEIN KIN-14I"/>
    <property type="match status" value="1"/>
</dbReference>
<dbReference type="InterPro" id="IPR027640">
    <property type="entry name" value="Kinesin-like_fam"/>
</dbReference>
<dbReference type="GO" id="GO:0005524">
    <property type="term" value="F:ATP binding"/>
    <property type="evidence" value="ECO:0007669"/>
    <property type="project" value="InterPro"/>
</dbReference>
<proteinExistence type="inferred from homology"/>
<dbReference type="InterPro" id="IPR031852">
    <property type="entry name" value="Vik1/Cik1_MT-bd"/>
</dbReference>
<evidence type="ECO:0000256" key="2">
    <source>
        <dbReference type="PROSITE-ProRule" id="PRU00283"/>
    </source>
</evidence>
<gene>
    <name evidence="4" type="ORF">LIER_31615</name>
</gene>
<dbReference type="InterPro" id="IPR001752">
    <property type="entry name" value="Kinesin_motor_dom"/>
</dbReference>
<accession>A0AAV3RSI5</accession>
<comment type="caution">
    <text evidence="4">The sequence shown here is derived from an EMBL/GenBank/DDBJ whole genome shotgun (WGS) entry which is preliminary data.</text>
</comment>
<dbReference type="SUPFAM" id="SSF52540">
    <property type="entry name" value="P-loop containing nucleoside triphosphate hydrolases"/>
    <property type="match status" value="1"/>
</dbReference>
<dbReference type="AlphaFoldDB" id="A0AAV3RSI5"/>
<dbReference type="GO" id="GO:0003777">
    <property type="term" value="F:microtubule motor activity"/>
    <property type="evidence" value="ECO:0007669"/>
    <property type="project" value="InterPro"/>
</dbReference>
<organism evidence="4 5">
    <name type="scientific">Lithospermum erythrorhizon</name>
    <name type="common">Purple gromwell</name>
    <name type="synonym">Lithospermum officinale var. erythrorhizon</name>
    <dbReference type="NCBI Taxonomy" id="34254"/>
    <lineage>
        <taxon>Eukaryota</taxon>
        <taxon>Viridiplantae</taxon>
        <taxon>Streptophyta</taxon>
        <taxon>Embryophyta</taxon>
        <taxon>Tracheophyta</taxon>
        <taxon>Spermatophyta</taxon>
        <taxon>Magnoliopsida</taxon>
        <taxon>eudicotyledons</taxon>
        <taxon>Gunneridae</taxon>
        <taxon>Pentapetalae</taxon>
        <taxon>asterids</taxon>
        <taxon>lamiids</taxon>
        <taxon>Boraginales</taxon>
        <taxon>Boraginaceae</taxon>
        <taxon>Boraginoideae</taxon>
        <taxon>Lithospermeae</taxon>
        <taxon>Lithospermum</taxon>
    </lineage>
</organism>
<evidence type="ECO:0000313" key="5">
    <source>
        <dbReference type="Proteomes" id="UP001454036"/>
    </source>
</evidence>
<evidence type="ECO:0000256" key="1">
    <source>
        <dbReference type="ARBA" id="ARBA00023175"/>
    </source>
</evidence>